<comment type="caution">
    <text evidence="2">The sequence shown here is derived from an EMBL/GenBank/DDBJ whole genome shotgun (WGS) entry which is preliminary data.</text>
</comment>
<protein>
    <submittedName>
        <fullName evidence="2">Tripartite tricarboxylate transporter substrate binding protein</fullName>
    </submittedName>
</protein>
<sequence length="320" mass="33877">MFVNRRSLLAATTLPNFSIAQPLWPSQPVRFITPFAPGGGVDTLVRLYCSRLAEITGQSFVVENRAGAGGNIGMLAIARAPADGTVIGLGSVSSLAISPTLRADIPFDVERDFTYIAGLWQLPNLLIVNNDVPARTVPELIEVIRRAPGQYTFASPGSGTTVHLSGEMFRQMAGLDMVHVPYRGGAAAQIDVMAGRVHMIFDNIPQSLATARAGKARALAVTSLRRSPFAPEIPAMAEFLPGFDITSWGSVVAPAGLPAPVVARLSALTAQVLDDPAFNARLAENGAGAWRQSPEELAAFRRASEAQLAPVIRASGARVE</sequence>
<dbReference type="AlphaFoldDB" id="A0A6M1LJJ8"/>
<dbReference type="PIRSF" id="PIRSF017082">
    <property type="entry name" value="YflP"/>
    <property type="match status" value="1"/>
</dbReference>
<evidence type="ECO:0000313" key="3">
    <source>
        <dbReference type="Proteomes" id="UP000475385"/>
    </source>
</evidence>
<dbReference type="RefSeq" id="WP_164694378.1">
    <property type="nucleotide sequence ID" value="NZ_JAAIKB010000003.1"/>
</dbReference>
<dbReference type="PANTHER" id="PTHR42928">
    <property type="entry name" value="TRICARBOXYLATE-BINDING PROTEIN"/>
    <property type="match status" value="1"/>
</dbReference>
<dbReference type="CDD" id="cd13578">
    <property type="entry name" value="PBP2_Bug27"/>
    <property type="match status" value="1"/>
</dbReference>
<dbReference type="Gene3D" id="3.40.190.150">
    <property type="entry name" value="Bordetella uptake gene, domain 1"/>
    <property type="match status" value="1"/>
</dbReference>
<reference evidence="2 3" key="1">
    <citation type="submission" date="2020-02" db="EMBL/GenBank/DDBJ databases">
        <authorList>
            <person name="Kim H.M."/>
            <person name="Jeon C.O."/>
        </authorList>
    </citation>
    <scope>NUCLEOTIDE SEQUENCE [LARGE SCALE GENOMIC DNA]</scope>
    <source>
        <strain evidence="2 3">PeD5</strain>
    </source>
</reference>
<comment type="similarity">
    <text evidence="1">Belongs to the UPF0065 (bug) family.</text>
</comment>
<reference evidence="2 3" key="2">
    <citation type="submission" date="2020-03" db="EMBL/GenBank/DDBJ databases">
        <title>Roseomonas stagni sp. nov., isolated from pond water in Japan.</title>
        <authorList>
            <person name="Furuhata K."/>
            <person name="Miyamoto H."/>
            <person name="Goto K."/>
        </authorList>
    </citation>
    <scope>NUCLEOTIDE SEQUENCE [LARGE SCALE GENOMIC DNA]</scope>
    <source>
        <strain evidence="2 3">PeD5</strain>
    </source>
</reference>
<dbReference type="InterPro" id="IPR042100">
    <property type="entry name" value="Bug_dom1"/>
</dbReference>
<dbReference type="Proteomes" id="UP000475385">
    <property type="component" value="Unassembled WGS sequence"/>
</dbReference>
<keyword evidence="3" id="KW-1185">Reference proteome</keyword>
<proteinExistence type="inferred from homology"/>
<evidence type="ECO:0000313" key="2">
    <source>
        <dbReference type="EMBL" id="NGM20493.1"/>
    </source>
</evidence>
<dbReference type="PANTHER" id="PTHR42928:SF5">
    <property type="entry name" value="BLR1237 PROTEIN"/>
    <property type="match status" value="1"/>
</dbReference>
<dbReference type="SUPFAM" id="SSF53850">
    <property type="entry name" value="Periplasmic binding protein-like II"/>
    <property type="match status" value="1"/>
</dbReference>
<dbReference type="Pfam" id="PF03401">
    <property type="entry name" value="TctC"/>
    <property type="match status" value="1"/>
</dbReference>
<dbReference type="EMBL" id="JAAIKB010000003">
    <property type="protein sequence ID" value="NGM20493.1"/>
    <property type="molecule type" value="Genomic_DNA"/>
</dbReference>
<gene>
    <name evidence="2" type="ORF">G3576_10745</name>
</gene>
<dbReference type="Gene3D" id="3.40.190.10">
    <property type="entry name" value="Periplasmic binding protein-like II"/>
    <property type="match status" value="1"/>
</dbReference>
<accession>A0A6M1LJJ8</accession>
<organism evidence="2 3">
    <name type="scientific">Falsiroseomonas algicola</name>
    <dbReference type="NCBI Taxonomy" id="2716930"/>
    <lineage>
        <taxon>Bacteria</taxon>
        <taxon>Pseudomonadati</taxon>
        <taxon>Pseudomonadota</taxon>
        <taxon>Alphaproteobacteria</taxon>
        <taxon>Acetobacterales</taxon>
        <taxon>Roseomonadaceae</taxon>
        <taxon>Falsiroseomonas</taxon>
    </lineage>
</organism>
<name>A0A6M1LJJ8_9PROT</name>
<evidence type="ECO:0000256" key="1">
    <source>
        <dbReference type="ARBA" id="ARBA00006987"/>
    </source>
</evidence>
<dbReference type="InterPro" id="IPR005064">
    <property type="entry name" value="BUG"/>
</dbReference>